<dbReference type="RefSeq" id="WP_015162610.1">
    <property type="nucleotide sequence ID" value="NC_019697.1"/>
</dbReference>
<dbReference type="EMBL" id="CP003600">
    <property type="protein sequence ID" value="AFY96533.1"/>
    <property type="molecule type" value="Genomic_DNA"/>
</dbReference>
<gene>
    <name evidence="1" type="ORF">Cha6605_5673</name>
</gene>
<dbReference type="KEGG" id="cmp:Cha6605_5673"/>
<dbReference type="OrthoDB" id="9786534at2"/>
<evidence type="ECO:0000313" key="2">
    <source>
        <dbReference type="Proteomes" id="UP000010366"/>
    </source>
</evidence>
<reference evidence="1 2" key="1">
    <citation type="submission" date="2012-05" db="EMBL/GenBank/DDBJ databases">
        <title>Finished chromosome of genome of Chamaesiphon sp. PCC 6605.</title>
        <authorList>
            <consortium name="US DOE Joint Genome Institute"/>
            <person name="Gugger M."/>
            <person name="Coursin T."/>
            <person name="Rippka R."/>
            <person name="Tandeau De Marsac N."/>
            <person name="Huntemann M."/>
            <person name="Wei C.-L."/>
            <person name="Han J."/>
            <person name="Detter J.C."/>
            <person name="Han C."/>
            <person name="Tapia R."/>
            <person name="Chen A."/>
            <person name="Kyrpides N."/>
            <person name="Mavromatis K."/>
            <person name="Markowitz V."/>
            <person name="Szeto E."/>
            <person name="Ivanova N."/>
            <person name="Pagani I."/>
            <person name="Pati A."/>
            <person name="Goodwin L."/>
            <person name="Nordberg H.P."/>
            <person name="Cantor M.N."/>
            <person name="Hua S.X."/>
            <person name="Woyke T."/>
            <person name="Kerfeld C.A."/>
        </authorList>
    </citation>
    <scope>NUCLEOTIDE SEQUENCE [LARGE SCALE GENOMIC DNA]</scope>
    <source>
        <strain evidence="2">ATCC 27169 / PCC 6605</strain>
    </source>
</reference>
<dbReference type="Proteomes" id="UP000010366">
    <property type="component" value="Chromosome"/>
</dbReference>
<protein>
    <submittedName>
        <fullName evidence="1">Uncharacterized protein</fullName>
    </submittedName>
</protein>
<dbReference type="STRING" id="1173020.Cha6605_5673"/>
<proteinExistence type="predicted"/>
<keyword evidence="2" id="KW-1185">Reference proteome</keyword>
<dbReference type="AlphaFoldDB" id="K9UPC2"/>
<dbReference type="InterPro" id="IPR046674">
    <property type="entry name" value="DUF6544"/>
</dbReference>
<evidence type="ECO:0000313" key="1">
    <source>
        <dbReference type="EMBL" id="AFY96533.1"/>
    </source>
</evidence>
<accession>K9UPC2</accession>
<sequence length="257" mass="29078">MTATTTITKTKEISIDELWESTAISERIFNPESIAHLPTAAQLYLNHAIVPGAKLASAVRLWMHGEIKLGQKWYHFTGEEVICWNRGMMWWATTWMQGLPIWGADSVVDGMSEVQRKMLGLFTVMEASGAGVTRSGKGRMQGESVWLPSVLCNPDLAWTEMDTEHVRANFTALGEQAELVLGVDRFGGLKRVKFLLWSNPEGREHQYVDFGGVVEANGTFGDYTIPTQLRLGWFFDSERFESEGEFFRCRIDNAIYR</sequence>
<organism evidence="1 2">
    <name type="scientific">Chamaesiphon minutus (strain ATCC 27169 / PCC 6605)</name>
    <dbReference type="NCBI Taxonomy" id="1173020"/>
    <lineage>
        <taxon>Bacteria</taxon>
        <taxon>Bacillati</taxon>
        <taxon>Cyanobacteriota</taxon>
        <taxon>Cyanophyceae</taxon>
        <taxon>Gomontiellales</taxon>
        <taxon>Chamaesiphonaceae</taxon>
        <taxon>Chamaesiphon</taxon>
    </lineage>
</organism>
<name>K9UPC2_CHAP6</name>
<dbReference type="Pfam" id="PF20181">
    <property type="entry name" value="DUF6544"/>
    <property type="match status" value="1"/>
</dbReference>
<dbReference type="HOGENOM" id="CLU_087930_0_0_3"/>
<dbReference type="eggNOG" id="ENOG502ZA6T">
    <property type="taxonomic scope" value="Bacteria"/>
</dbReference>